<keyword evidence="7" id="KW-0274">FAD</keyword>
<keyword evidence="9" id="KW-0560">Oxidoreductase</keyword>
<comment type="cofactor">
    <cofactor evidence="1">
        <name>FAD</name>
        <dbReference type="ChEBI" id="CHEBI:57692"/>
    </cofactor>
</comment>
<protein>
    <recommendedName>
        <fullName evidence="5">L-ornithine N(5)-monooxygenase</fullName>
        <ecNumber evidence="4">1.14.13.196</ecNumber>
    </recommendedName>
    <alternativeName>
        <fullName evidence="10">L-ornithine N(5)-oxygenase</fullName>
    </alternativeName>
</protein>
<dbReference type="GO" id="GO:0016491">
    <property type="term" value="F:oxidoreductase activity"/>
    <property type="evidence" value="ECO:0007669"/>
    <property type="project" value="UniProtKB-KW"/>
</dbReference>
<evidence type="ECO:0000256" key="3">
    <source>
        <dbReference type="ARBA" id="ARBA00007588"/>
    </source>
</evidence>
<evidence type="ECO:0000256" key="9">
    <source>
        <dbReference type="ARBA" id="ARBA00023002"/>
    </source>
</evidence>
<dbReference type="PANTHER" id="PTHR42802:SF1">
    <property type="entry name" value="L-ORNITHINE N(5)-MONOOXYGENASE"/>
    <property type="match status" value="1"/>
</dbReference>
<comment type="caution">
    <text evidence="13">The sequence shown here is derived from an EMBL/GenBank/DDBJ whole genome shotgun (WGS) entry which is preliminary data.</text>
</comment>
<dbReference type="InterPro" id="IPR036188">
    <property type="entry name" value="FAD/NAD-bd_sf"/>
</dbReference>
<dbReference type="OrthoDB" id="3519933at2759"/>
<gene>
    <name evidence="13" type="ORF">EMPG_12885</name>
</gene>
<reference evidence="14" key="1">
    <citation type="journal article" date="2015" name="PLoS Genet.">
        <title>The dynamic genome and transcriptome of the human fungal pathogen Blastomyces and close relative Emmonsia.</title>
        <authorList>
            <person name="Munoz J.F."/>
            <person name="Gauthier G.M."/>
            <person name="Desjardins C.A."/>
            <person name="Gallo J.E."/>
            <person name="Holder J."/>
            <person name="Sullivan T.D."/>
            <person name="Marty A.J."/>
            <person name="Carmen J.C."/>
            <person name="Chen Z."/>
            <person name="Ding L."/>
            <person name="Gujja S."/>
            <person name="Magrini V."/>
            <person name="Misas E."/>
            <person name="Mitreva M."/>
            <person name="Priest M."/>
            <person name="Saif S."/>
            <person name="Whiston E.A."/>
            <person name="Young S."/>
            <person name="Zeng Q."/>
            <person name="Goldman W.E."/>
            <person name="Mardis E.R."/>
            <person name="Taylor J.W."/>
            <person name="McEwen J.G."/>
            <person name="Clay O.K."/>
            <person name="Klein B.S."/>
            <person name="Cuomo C.A."/>
        </authorList>
    </citation>
    <scope>NUCLEOTIDE SEQUENCE [LARGE SCALE GENOMIC DNA]</scope>
    <source>
        <strain evidence="14">UAMH 139</strain>
    </source>
</reference>
<comment type="catalytic activity">
    <reaction evidence="12">
        <text>L-ornithine + NADH + O2 = N(5)-hydroxy-L-ornithine + NAD(+) + H2O</text>
        <dbReference type="Rhea" id="RHEA:41512"/>
        <dbReference type="ChEBI" id="CHEBI:15377"/>
        <dbReference type="ChEBI" id="CHEBI:15379"/>
        <dbReference type="ChEBI" id="CHEBI:46911"/>
        <dbReference type="ChEBI" id="CHEBI:57540"/>
        <dbReference type="ChEBI" id="CHEBI:57945"/>
        <dbReference type="ChEBI" id="CHEBI:78275"/>
        <dbReference type="EC" id="1.14.13.196"/>
    </reaction>
</comment>
<evidence type="ECO:0000256" key="11">
    <source>
        <dbReference type="ARBA" id="ARBA00047598"/>
    </source>
</evidence>
<evidence type="ECO:0000256" key="8">
    <source>
        <dbReference type="ARBA" id="ARBA00022857"/>
    </source>
</evidence>
<evidence type="ECO:0000313" key="13">
    <source>
        <dbReference type="EMBL" id="KLJ11960.1"/>
    </source>
</evidence>
<keyword evidence="8" id="KW-0521">NADP</keyword>
<dbReference type="Pfam" id="PF13434">
    <property type="entry name" value="Lys_Orn_oxgnase"/>
    <property type="match status" value="1"/>
</dbReference>
<comment type="catalytic activity">
    <reaction evidence="11">
        <text>L-ornithine + NADPH + O2 = N(5)-hydroxy-L-ornithine + NADP(+) + H2O</text>
        <dbReference type="Rhea" id="RHEA:41508"/>
        <dbReference type="ChEBI" id="CHEBI:15377"/>
        <dbReference type="ChEBI" id="CHEBI:15379"/>
        <dbReference type="ChEBI" id="CHEBI:46911"/>
        <dbReference type="ChEBI" id="CHEBI:57783"/>
        <dbReference type="ChEBI" id="CHEBI:58349"/>
        <dbReference type="ChEBI" id="CHEBI:78275"/>
        <dbReference type="EC" id="1.14.13.196"/>
    </reaction>
</comment>
<evidence type="ECO:0000256" key="1">
    <source>
        <dbReference type="ARBA" id="ARBA00001974"/>
    </source>
</evidence>
<dbReference type="InterPro" id="IPR025700">
    <property type="entry name" value="Lys/Orn_oxygenase"/>
</dbReference>
<name>A0A0H1BKW4_9EURO</name>
<keyword evidence="14" id="KW-1185">Reference proteome</keyword>
<organism evidence="13 14">
    <name type="scientific">Blastomyces silverae</name>
    <dbReference type="NCBI Taxonomy" id="2060906"/>
    <lineage>
        <taxon>Eukaryota</taxon>
        <taxon>Fungi</taxon>
        <taxon>Dikarya</taxon>
        <taxon>Ascomycota</taxon>
        <taxon>Pezizomycotina</taxon>
        <taxon>Eurotiomycetes</taxon>
        <taxon>Eurotiomycetidae</taxon>
        <taxon>Onygenales</taxon>
        <taxon>Ajellomycetaceae</taxon>
        <taxon>Blastomyces</taxon>
    </lineage>
</organism>
<dbReference type="PRINTS" id="PR00368">
    <property type="entry name" value="FADPNR"/>
</dbReference>
<keyword evidence="6" id="KW-0285">Flavoprotein</keyword>
<dbReference type="EMBL" id="LDEV01001243">
    <property type="protein sequence ID" value="KLJ11960.1"/>
    <property type="molecule type" value="Genomic_DNA"/>
</dbReference>
<proteinExistence type="inferred from homology"/>
<evidence type="ECO:0000256" key="6">
    <source>
        <dbReference type="ARBA" id="ARBA00022630"/>
    </source>
</evidence>
<dbReference type="PANTHER" id="PTHR42802">
    <property type="entry name" value="MONOOXYGENASE"/>
    <property type="match status" value="1"/>
</dbReference>
<dbReference type="STRING" id="2060906.A0A0H1BKW4"/>
<dbReference type="EC" id="1.14.13.196" evidence="4"/>
<evidence type="ECO:0000256" key="4">
    <source>
        <dbReference type="ARBA" id="ARBA00012881"/>
    </source>
</evidence>
<evidence type="ECO:0000256" key="5">
    <source>
        <dbReference type="ARBA" id="ARBA00018612"/>
    </source>
</evidence>
<evidence type="ECO:0000313" key="14">
    <source>
        <dbReference type="Proteomes" id="UP000053573"/>
    </source>
</evidence>
<evidence type="ECO:0000256" key="7">
    <source>
        <dbReference type="ARBA" id="ARBA00022827"/>
    </source>
</evidence>
<comment type="pathway">
    <text evidence="2">Siderophore biosynthesis.</text>
</comment>
<dbReference type="Gene3D" id="3.50.50.60">
    <property type="entry name" value="FAD/NAD(P)-binding domain"/>
    <property type="match status" value="1"/>
</dbReference>
<evidence type="ECO:0000256" key="2">
    <source>
        <dbReference type="ARBA" id="ARBA00004924"/>
    </source>
</evidence>
<dbReference type="GO" id="GO:0006879">
    <property type="term" value="P:intracellular iron ion homeostasis"/>
    <property type="evidence" value="ECO:0007669"/>
    <property type="project" value="TreeGrafter"/>
</dbReference>
<dbReference type="Proteomes" id="UP000053573">
    <property type="component" value="Unassembled WGS sequence"/>
</dbReference>
<comment type="similarity">
    <text evidence="3">Belongs to the lysine N(6)-hydroxylase/L-ornithine N(5)-oxygenase family.</text>
</comment>
<dbReference type="AlphaFoldDB" id="A0A0H1BKW4"/>
<dbReference type="SUPFAM" id="SSF51905">
    <property type="entry name" value="FAD/NAD(P)-binding domain"/>
    <property type="match status" value="1"/>
</dbReference>
<accession>A0A0H1BKW4</accession>
<evidence type="ECO:0000256" key="10">
    <source>
        <dbReference type="ARBA" id="ARBA00030351"/>
    </source>
</evidence>
<evidence type="ECO:0000256" key="12">
    <source>
        <dbReference type="ARBA" id="ARBA00049248"/>
    </source>
</evidence>
<sequence length="475" mass="53388">METVLKNDNSHGRDAIIMQENSNAGSSSNGRFQHDIICVGFGPAALAIAIAMRDRGIERRVLFLERQPEFGWHTGMLLPGSKMQISFIKDLATTRNPRSHFTFLNYLHQKDRLVHFTNLSTHLPFREEFNDYMKWCASHFNDWVQYNQEVVSVTAVETTPGWPAEYFKLMARDVHSGKLRELSAKHVIVASGGEQAIPPGLSTQPLPKTVIHSSIYLYSVQKLLQERNGSYRFAVVGGGQSAVEISEDIQSRYPNSKVTLITKASALKPSDDSPFVNEIFDPSSVDKFYSLDHSARQQSLVENKATNYGVVRLPLLESVYEKLYRQKFLDPNPSNWPLRLITSREVVGLKELPNNQVELQLKDTHSGQVECSGEVYDLVVLATGYTRNPIATMLKPLEQIVEAPANGDKFQTDRDYRLRFHQGKVKRDAGIWLQGCCESSHGLSDSLLSILAVRSSELLDSILASSKRGADYARL</sequence>